<keyword evidence="1" id="KW-0732">Signal</keyword>
<accession>A0A9P5PL94</accession>
<evidence type="ECO:0000256" key="1">
    <source>
        <dbReference type="SAM" id="SignalP"/>
    </source>
</evidence>
<evidence type="ECO:0008006" key="4">
    <source>
        <dbReference type="Google" id="ProtNLM"/>
    </source>
</evidence>
<sequence length="75" mass="8401">MDCKQNKGHGYLWLWLTVHCVLLDNAWSSFHLIFSAANVFGQEPTSLLHPGAIKDLSNHRRDNLQKMALPGAATN</sequence>
<protein>
    <recommendedName>
        <fullName evidence="4">Secreted protein</fullName>
    </recommendedName>
</protein>
<proteinExistence type="predicted"/>
<dbReference type="EMBL" id="JADNRY010000120">
    <property type="protein sequence ID" value="KAF9064602.1"/>
    <property type="molecule type" value="Genomic_DNA"/>
</dbReference>
<evidence type="ECO:0000313" key="2">
    <source>
        <dbReference type="EMBL" id="KAF9064602.1"/>
    </source>
</evidence>
<reference evidence="2" key="1">
    <citation type="submission" date="2020-11" db="EMBL/GenBank/DDBJ databases">
        <authorList>
            <consortium name="DOE Joint Genome Institute"/>
            <person name="Ahrendt S."/>
            <person name="Riley R."/>
            <person name="Andreopoulos W."/>
            <person name="Labutti K."/>
            <person name="Pangilinan J."/>
            <person name="Ruiz-Duenas F.J."/>
            <person name="Barrasa J.M."/>
            <person name="Sanchez-Garcia M."/>
            <person name="Camarero S."/>
            <person name="Miyauchi S."/>
            <person name="Serrano A."/>
            <person name="Linde D."/>
            <person name="Babiker R."/>
            <person name="Drula E."/>
            <person name="Ayuso-Fernandez I."/>
            <person name="Pacheco R."/>
            <person name="Padilla G."/>
            <person name="Ferreira P."/>
            <person name="Barriuso J."/>
            <person name="Kellner H."/>
            <person name="Castanera R."/>
            <person name="Alfaro M."/>
            <person name="Ramirez L."/>
            <person name="Pisabarro A.G."/>
            <person name="Kuo A."/>
            <person name="Tritt A."/>
            <person name="Lipzen A."/>
            <person name="He G."/>
            <person name="Yan M."/>
            <person name="Ng V."/>
            <person name="Cullen D."/>
            <person name="Martin F."/>
            <person name="Rosso M.-N."/>
            <person name="Henrissat B."/>
            <person name="Hibbett D."/>
            <person name="Martinez A.T."/>
            <person name="Grigoriev I.V."/>
        </authorList>
    </citation>
    <scope>NUCLEOTIDE SEQUENCE</scope>
    <source>
        <strain evidence="2">AH 40177</strain>
    </source>
</reference>
<dbReference type="AlphaFoldDB" id="A0A9P5PL94"/>
<organism evidence="2 3">
    <name type="scientific">Rhodocollybia butyracea</name>
    <dbReference type="NCBI Taxonomy" id="206335"/>
    <lineage>
        <taxon>Eukaryota</taxon>
        <taxon>Fungi</taxon>
        <taxon>Dikarya</taxon>
        <taxon>Basidiomycota</taxon>
        <taxon>Agaricomycotina</taxon>
        <taxon>Agaricomycetes</taxon>
        <taxon>Agaricomycetidae</taxon>
        <taxon>Agaricales</taxon>
        <taxon>Marasmiineae</taxon>
        <taxon>Omphalotaceae</taxon>
        <taxon>Rhodocollybia</taxon>
    </lineage>
</organism>
<keyword evidence="3" id="KW-1185">Reference proteome</keyword>
<feature type="signal peptide" evidence="1">
    <location>
        <begin position="1"/>
        <end position="28"/>
    </location>
</feature>
<comment type="caution">
    <text evidence="2">The sequence shown here is derived from an EMBL/GenBank/DDBJ whole genome shotgun (WGS) entry which is preliminary data.</text>
</comment>
<dbReference type="Proteomes" id="UP000772434">
    <property type="component" value="Unassembled WGS sequence"/>
</dbReference>
<gene>
    <name evidence="2" type="ORF">BDP27DRAFT_1333331</name>
</gene>
<feature type="chain" id="PRO_5040115015" description="Secreted protein" evidence="1">
    <location>
        <begin position="29"/>
        <end position="75"/>
    </location>
</feature>
<evidence type="ECO:0000313" key="3">
    <source>
        <dbReference type="Proteomes" id="UP000772434"/>
    </source>
</evidence>
<name>A0A9P5PL94_9AGAR</name>